<keyword evidence="3 5" id="KW-1133">Transmembrane helix</keyword>
<dbReference type="GO" id="GO:0016020">
    <property type="term" value="C:membrane"/>
    <property type="evidence" value="ECO:0007669"/>
    <property type="project" value="UniProtKB-SubCell"/>
</dbReference>
<accession>A0A671X9C1</accession>
<evidence type="ECO:0000256" key="4">
    <source>
        <dbReference type="ARBA" id="ARBA00023136"/>
    </source>
</evidence>
<dbReference type="GeneTree" id="ENSGT00940000163251"/>
<comment type="subcellular location">
    <subcellularLocation>
        <location evidence="1">Membrane</location>
        <topology evidence="1">Multi-pass membrane protein</topology>
    </subcellularLocation>
</comment>
<feature type="transmembrane region" description="Helical" evidence="5">
    <location>
        <begin position="194"/>
        <end position="216"/>
    </location>
</feature>
<feature type="domain" description="Major facilitator superfamily (MFS) profile" evidence="6">
    <location>
        <begin position="87"/>
        <end position="467"/>
    </location>
</feature>
<dbReference type="AlphaFoldDB" id="A0A671X9C1"/>
<feature type="transmembrane region" description="Helical" evidence="5">
    <location>
        <begin position="20"/>
        <end position="43"/>
    </location>
</feature>
<reference evidence="7" key="3">
    <citation type="submission" date="2025-09" db="UniProtKB">
        <authorList>
            <consortium name="Ensembl"/>
        </authorList>
    </citation>
    <scope>IDENTIFICATION</scope>
</reference>
<dbReference type="Gene3D" id="1.20.1250.20">
    <property type="entry name" value="MFS general substrate transporter like domains"/>
    <property type="match status" value="2"/>
</dbReference>
<dbReference type="PROSITE" id="PS50850">
    <property type="entry name" value="MFS"/>
    <property type="match status" value="1"/>
</dbReference>
<dbReference type="InterPro" id="IPR005829">
    <property type="entry name" value="Sugar_transporter_CS"/>
</dbReference>
<dbReference type="InterPro" id="IPR005828">
    <property type="entry name" value="MFS_sugar_transport-like"/>
</dbReference>
<evidence type="ECO:0000256" key="5">
    <source>
        <dbReference type="SAM" id="Phobius"/>
    </source>
</evidence>
<dbReference type="SUPFAM" id="SSF103473">
    <property type="entry name" value="MFS general substrate transporter"/>
    <property type="match status" value="1"/>
</dbReference>
<sequence>MNDYDESIAFLGHWGCFQKTVFFLLCASTIPNGTGVLSIIFVADIPAHHCRIPEANLTQDWLNVVIPTEVVNGKQEQSSCSRYRLDVVRNLSAQGFIPGRDVNLTELQQEGCVDGWSYSRDIYQSTIVSQFDLVCADQWKQPFSSTVYFLGVLCGSFFAGQLSDRFGRKPVFFITMACQTIFTFAQVFSPSWTVFSILLFLSGLGQIGNYVSAFVLGSEILSGKVRVLYASLGVCLCFALGFLILPLFAYFLRDWKSLLLALSLPALLYIPLWWFIPESPRWLVSQGRVEEAEAIVRNAAKKNHIEAPKDIFQNFIVTAVEVPAYISAWLALAYLPRRYAASSAVLLGAVSLFLIQLVPQNLPELFIAMEMLGKYGFTTSSSIVFTYTTEIYPTAIRSTATGTCATISRVGSCIAPFVFQLGVYFKYLPYILLGSLAVVSAIATLFLPETFGKPLPETFEQMGKRER</sequence>
<reference evidence="7" key="1">
    <citation type="submission" date="2021-04" db="EMBL/GenBank/DDBJ databases">
        <authorList>
            <consortium name="Wellcome Sanger Institute Data Sharing"/>
        </authorList>
    </citation>
    <scope>NUCLEOTIDE SEQUENCE [LARGE SCALE GENOMIC DNA]</scope>
</reference>
<keyword evidence="8" id="KW-1185">Reference proteome</keyword>
<feature type="transmembrane region" description="Helical" evidence="5">
    <location>
        <begin position="258"/>
        <end position="276"/>
    </location>
</feature>
<dbReference type="GO" id="GO:0022857">
    <property type="term" value="F:transmembrane transporter activity"/>
    <property type="evidence" value="ECO:0007669"/>
    <property type="project" value="InterPro"/>
</dbReference>
<keyword evidence="4 5" id="KW-0472">Membrane</keyword>
<evidence type="ECO:0000313" key="7">
    <source>
        <dbReference type="Ensembl" id="ENSSAUP00010047682.1"/>
    </source>
</evidence>
<dbReference type="PANTHER" id="PTHR24064">
    <property type="entry name" value="SOLUTE CARRIER FAMILY 22 MEMBER"/>
    <property type="match status" value="1"/>
</dbReference>
<evidence type="ECO:0000259" key="6">
    <source>
        <dbReference type="PROSITE" id="PS50850"/>
    </source>
</evidence>
<feature type="transmembrane region" description="Helical" evidence="5">
    <location>
        <begin position="427"/>
        <end position="447"/>
    </location>
</feature>
<feature type="transmembrane region" description="Helical" evidence="5">
    <location>
        <begin position="339"/>
        <end position="359"/>
    </location>
</feature>
<proteinExistence type="predicted"/>
<dbReference type="Proteomes" id="UP000472265">
    <property type="component" value="Chromosome 13"/>
</dbReference>
<organism evidence="7 8">
    <name type="scientific">Sparus aurata</name>
    <name type="common">Gilthead sea bream</name>
    <dbReference type="NCBI Taxonomy" id="8175"/>
    <lineage>
        <taxon>Eukaryota</taxon>
        <taxon>Metazoa</taxon>
        <taxon>Chordata</taxon>
        <taxon>Craniata</taxon>
        <taxon>Vertebrata</taxon>
        <taxon>Euteleostomi</taxon>
        <taxon>Actinopterygii</taxon>
        <taxon>Neopterygii</taxon>
        <taxon>Teleostei</taxon>
        <taxon>Neoteleostei</taxon>
        <taxon>Acanthomorphata</taxon>
        <taxon>Eupercaria</taxon>
        <taxon>Spariformes</taxon>
        <taxon>Sparidae</taxon>
        <taxon>Sparus</taxon>
    </lineage>
</organism>
<keyword evidence="2 5" id="KW-0812">Transmembrane</keyword>
<dbReference type="Pfam" id="PF00083">
    <property type="entry name" value="Sugar_tr"/>
    <property type="match status" value="2"/>
</dbReference>
<dbReference type="InterPro" id="IPR020846">
    <property type="entry name" value="MFS_dom"/>
</dbReference>
<feature type="transmembrane region" description="Helical" evidence="5">
    <location>
        <begin position="311"/>
        <end position="333"/>
    </location>
</feature>
<name>A0A671X9C1_SPAAU</name>
<gene>
    <name evidence="7" type="primary">LOC115593665</name>
</gene>
<feature type="transmembrane region" description="Helical" evidence="5">
    <location>
        <begin position="228"/>
        <end position="252"/>
    </location>
</feature>
<evidence type="ECO:0000256" key="2">
    <source>
        <dbReference type="ARBA" id="ARBA00022692"/>
    </source>
</evidence>
<evidence type="ECO:0000256" key="3">
    <source>
        <dbReference type="ARBA" id="ARBA00022989"/>
    </source>
</evidence>
<dbReference type="InterPro" id="IPR036259">
    <property type="entry name" value="MFS_trans_sf"/>
</dbReference>
<reference evidence="7" key="2">
    <citation type="submission" date="2025-08" db="UniProtKB">
        <authorList>
            <consortium name="Ensembl"/>
        </authorList>
    </citation>
    <scope>IDENTIFICATION</scope>
</reference>
<dbReference type="Ensembl" id="ENSSAUT00010050110.1">
    <property type="protein sequence ID" value="ENSSAUP00010047682.1"/>
    <property type="gene ID" value="ENSSAUG00010019843.1"/>
</dbReference>
<evidence type="ECO:0000256" key="1">
    <source>
        <dbReference type="ARBA" id="ARBA00004141"/>
    </source>
</evidence>
<evidence type="ECO:0000313" key="8">
    <source>
        <dbReference type="Proteomes" id="UP000472265"/>
    </source>
</evidence>
<protein>
    <submittedName>
        <fullName evidence="7">Solute carrier family 22 member 5-like</fullName>
    </submittedName>
</protein>
<dbReference type="PROSITE" id="PS00216">
    <property type="entry name" value="SUGAR_TRANSPORT_1"/>
    <property type="match status" value="1"/>
</dbReference>